<dbReference type="GO" id="GO:0030244">
    <property type="term" value="P:cellulose biosynthetic process"/>
    <property type="evidence" value="ECO:0007669"/>
    <property type="project" value="InterPro"/>
</dbReference>
<comment type="subcellular location">
    <subcellularLocation>
        <location evidence="1">Endomembrane system</location>
    </subcellularLocation>
</comment>
<evidence type="ECO:0000256" key="3">
    <source>
        <dbReference type="ARBA" id="ARBA00022679"/>
    </source>
</evidence>
<feature type="transmembrane region" description="Helical" evidence="8">
    <location>
        <begin position="132"/>
        <end position="155"/>
    </location>
</feature>
<keyword evidence="3" id="KW-0808">Transferase</keyword>
<evidence type="ECO:0000313" key="9">
    <source>
        <dbReference type="EMBL" id="GAY61797.1"/>
    </source>
</evidence>
<evidence type="ECO:0000256" key="8">
    <source>
        <dbReference type="SAM" id="Phobius"/>
    </source>
</evidence>
<keyword evidence="5 8" id="KW-1133">Transmembrane helix</keyword>
<evidence type="ECO:0000256" key="7">
    <source>
        <dbReference type="ARBA" id="ARBA00023316"/>
    </source>
</evidence>
<accession>A0A2H5QAX6</accession>
<keyword evidence="7" id="KW-0961">Cell wall biogenesis/degradation</keyword>
<dbReference type="PANTHER" id="PTHR13301">
    <property type="entry name" value="X-BOX TRANSCRIPTION FACTOR-RELATED"/>
    <property type="match status" value="1"/>
</dbReference>
<evidence type="ECO:0000256" key="4">
    <source>
        <dbReference type="ARBA" id="ARBA00022692"/>
    </source>
</evidence>
<dbReference type="InterPro" id="IPR005150">
    <property type="entry name" value="Cellulose_synth"/>
</dbReference>
<keyword evidence="2" id="KW-0328">Glycosyltransferase</keyword>
<evidence type="ECO:0000256" key="2">
    <source>
        <dbReference type="ARBA" id="ARBA00022676"/>
    </source>
</evidence>
<evidence type="ECO:0000256" key="5">
    <source>
        <dbReference type="ARBA" id="ARBA00022989"/>
    </source>
</evidence>
<comment type="caution">
    <text evidence="9">The sequence shown here is derived from an EMBL/GenBank/DDBJ whole genome shotgun (WGS) entry which is preliminary data.</text>
</comment>
<feature type="transmembrane region" description="Helical" evidence="8">
    <location>
        <begin position="161"/>
        <end position="183"/>
    </location>
</feature>
<gene>
    <name evidence="9" type="ORF">CUMW_212800</name>
</gene>
<evidence type="ECO:0000256" key="1">
    <source>
        <dbReference type="ARBA" id="ARBA00004308"/>
    </source>
</evidence>
<reference evidence="9 10" key="1">
    <citation type="journal article" date="2017" name="Front. Genet.">
        <title>Draft sequencing of the heterozygous diploid genome of Satsuma (Citrus unshiu Marc.) using a hybrid assembly approach.</title>
        <authorList>
            <person name="Shimizu T."/>
            <person name="Tanizawa Y."/>
            <person name="Mochizuki T."/>
            <person name="Nagasaki H."/>
            <person name="Yoshioka T."/>
            <person name="Toyoda A."/>
            <person name="Fujiyama A."/>
            <person name="Kaminuma E."/>
            <person name="Nakamura Y."/>
        </authorList>
    </citation>
    <scope>NUCLEOTIDE SEQUENCE [LARGE SCALE GENOMIC DNA]</scope>
    <source>
        <strain evidence="10">cv. Miyagawa wase</strain>
    </source>
</reference>
<keyword evidence="10" id="KW-1185">Reference proteome</keyword>
<dbReference type="EMBL" id="BDQV01000283">
    <property type="protein sequence ID" value="GAY61797.1"/>
    <property type="molecule type" value="Genomic_DNA"/>
</dbReference>
<protein>
    <submittedName>
        <fullName evidence="9">Uncharacterized protein</fullName>
    </submittedName>
</protein>
<dbReference type="Pfam" id="PF03552">
    <property type="entry name" value="Cellulose_synt"/>
    <property type="match status" value="1"/>
</dbReference>
<dbReference type="GO" id="GO:0016760">
    <property type="term" value="F:cellulose synthase (UDP-forming) activity"/>
    <property type="evidence" value="ECO:0007669"/>
    <property type="project" value="InterPro"/>
</dbReference>
<dbReference type="STRING" id="55188.A0A2H5QAX6"/>
<keyword evidence="4 8" id="KW-0812">Transmembrane</keyword>
<evidence type="ECO:0000256" key="6">
    <source>
        <dbReference type="ARBA" id="ARBA00023136"/>
    </source>
</evidence>
<dbReference type="GO" id="GO:0071555">
    <property type="term" value="P:cell wall organization"/>
    <property type="evidence" value="ECO:0007669"/>
    <property type="project" value="UniProtKB-KW"/>
</dbReference>
<dbReference type="GO" id="GO:0016020">
    <property type="term" value="C:membrane"/>
    <property type="evidence" value="ECO:0007669"/>
    <property type="project" value="InterPro"/>
</dbReference>
<evidence type="ECO:0000313" key="10">
    <source>
        <dbReference type="Proteomes" id="UP000236630"/>
    </source>
</evidence>
<sequence>MWKLRTQLADQAMESGPCISCPLQWTLLVKSSEALREAMCFLMDRSLGKSSISLPAFVTYSLLFSFRIDEWWRNEQLWFIERCVSPAICCLSRTVCSKVLAGIRTNFFLTSKASDEDGDFVEPYMFKWTALLVPRTTLIIIINLVGVTAGVSNAINNDHQSWGPFFGMLFLAFWVIVHLHPVLTGLMG</sequence>
<proteinExistence type="predicted"/>
<dbReference type="Proteomes" id="UP000236630">
    <property type="component" value="Unassembled WGS sequence"/>
</dbReference>
<dbReference type="AlphaFoldDB" id="A0A2H5QAX6"/>
<dbReference type="GO" id="GO:0012505">
    <property type="term" value="C:endomembrane system"/>
    <property type="evidence" value="ECO:0007669"/>
    <property type="project" value="UniProtKB-SubCell"/>
</dbReference>
<organism evidence="9 10">
    <name type="scientific">Citrus unshiu</name>
    <name type="common">Satsuma mandarin</name>
    <name type="synonym">Citrus nobilis var. unshiu</name>
    <dbReference type="NCBI Taxonomy" id="55188"/>
    <lineage>
        <taxon>Eukaryota</taxon>
        <taxon>Viridiplantae</taxon>
        <taxon>Streptophyta</taxon>
        <taxon>Embryophyta</taxon>
        <taxon>Tracheophyta</taxon>
        <taxon>Spermatophyta</taxon>
        <taxon>Magnoliopsida</taxon>
        <taxon>eudicotyledons</taxon>
        <taxon>Gunneridae</taxon>
        <taxon>Pentapetalae</taxon>
        <taxon>rosids</taxon>
        <taxon>malvids</taxon>
        <taxon>Sapindales</taxon>
        <taxon>Rutaceae</taxon>
        <taxon>Aurantioideae</taxon>
        <taxon>Citrus</taxon>
    </lineage>
</organism>
<name>A0A2H5QAX6_CITUN</name>
<keyword evidence="6 8" id="KW-0472">Membrane</keyword>